<proteinExistence type="inferred from homology"/>
<feature type="coiled-coil region" evidence="6">
    <location>
        <begin position="158"/>
        <end position="211"/>
    </location>
</feature>
<comment type="cofactor">
    <cofactor evidence="1">
        <name>a divalent metal cation</name>
        <dbReference type="ChEBI" id="CHEBI:60240"/>
    </cofactor>
</comment>
<dbReference type="OrthoDB" id="9771229at2"/>
<name>A0A1G9BKD7_9GAMM</name>
<keyword evidence="2" id="KW-0540">Nuclease</keyword>
<evidence type="ECO:0000256" key="1">
    <source>
        <dbReference type="ARBA" id="ARBA00001968"/>
    </source>
</evidence>
<feature type="domain" description="Endoribonuclease YicC-like N-terminal" evidence="7">
    <location>
        <begin position="6"/>
        <end position="158"/>
    </location>
</feature>
<keyword evidence="3" id="KW-0255">Endonuclease</keyword>
<organism evidence="9 10">
    <name type="scientific">Microbulbifer yueqingensis</name>
    <dbReference type="NCBI Taxonomy" id="658219"/>
    <lineage>
        <taxon>Bacteria</taxon>
        <taxon>Pseudomonadati</taxon>
        <taxon>Pseudomonadota</taxon>
        <taxon>Gammaproteobacteria</taxon>
        <taxon>Cellvibrionales</taxon>
        <taxon>Microbulbiferaceae</taxon>
        <taxon>Microbulbifer</taxon>
    </lineage>
</organism>
<dbReference type="EMBL" id="FNFH01000004">
    <property type="protein sequence ID" value="SDK39897.1"/>
    <property type="molecule type" value="Genomic_DNA"/>
</dbReference>
<dbReference type="PANTHER" id="PTHR30636">
    <property type="entry name" value="UPF0701 PROTEIN YICC"/>
    <property type="match status" value="1"/>
</dbReference>
<dbReference type="RefSeq" id="WP_091513752.1">
    <property type="nucleotide sequence ID" value="NZ_FNFH01000004.1"/>
</dbReference>
<evidence type="ECO:0000256" key="4">
    <source>
        <dbReference type="ARBA" id="ARBA00022801"/>
    </source>
</evidence>
<dbReference type="STRING" id="658219.SAMN05216212_2275"/>
<dbReference type="NCBIfam" id="TIGR00255">
    <property type="entry name" value="YicC/YloC family endoribonuclease"/>
    <property type="match status" value="1"/>
</dbReference>
<evidence type="ECO:0000256" key="6">
    <source>
        <dbReference type="SAM" id="Coils"/>
    </source>
</evidence>
<dbReference type="Pfam" id="PF03755">
    <property type="entry name" value="YicC-like_N"/>
    <property type="match status" value="1"/>
</dbReference>
<protein>
    <submittedName>
        <fullName evidence="9">TIGR00255 family protein</fullName>
    </submittedName>
</protein>
<keyword evidence="4" id="KW-0378">Hydrolase</keyword>
<dbReference type="Pfam" id="PF08340">
    <property type="entry name" value="YicC-like_C"/>
    <property type="match status" value="1"/>
</dbReference>
<gene>
    <name evidence="9" type="ORF">SAMN05216212_2275</name>
</gene>
<dbReference type="AlphaFoldDB" id="A0A1G9BKD7"/>
<evidence type="ECO:0000313" key="10">
    <source>
        <dbReference type="Proteomes" id="UP000199305"/>
    </source>
</evidence>
<evidence type="ECO:0000259" key="8">
    <source>
        <dbReference type="Pfam" id="PF08340"/>
    </source>
</evidence>
<evidence type="ECO:0000256" key="3">
    <source>
        <dbReference type="ARBA" id="ARBA00022759"/>
    </source>
</evidence>
<keyword evidence="10" id="KW-1185">Reference proteome</keyword>
<dbReference type="PANTHER" id="PTHR30636:SF3">
    <property type="entry name" value="UPF0701 PROTEIN YICC"/>
    <property type="match status" value="1"/>
</dbReference>
<dbReference type="GO" id="GO:0016787">
    <property type="term" value="F:hydrolase activity"/>
    <property type="evidence" value="ECO:0007669"/>
    <property type="project" value="UniProtKB-KW"/>
</dbReference>
<dbReference type="Proteomes" id="UP000199305">
    <property type="component" value="Unassembled WGS sequence"/>
</dbReference>
<dbReference type="InterPro" id="IPR005229">
    <property type="entry name" value="YicC/YloC-like"/>
</dbReference>
<sequence length="292" mass="33052">MAQKPVRSMTAFGRAEATYATKTVVWELRSVNHRYLEPHFRLPEAARPLEPNLRETLRKQLSRGKLEMNLTLKTESGEASELQVDEAMVRALVGAAENVAAKLSPPAPIDPLQVLQWPGVIAERDTDREELSACITDAFREALGQLVANREREGAELRKFIEARLEGIEKQVNSVRELLPEILQTQRDKLRTRLEELLSELDQDRVEQEIALLAQKADVDEELDRLDAHVKETRRVLAGGGAIGRRLDFLMQEFNREANTLSSKSVVTDTTQAAVELKVLIEQMREQVQNIE</sequence>
<evidence type="ECO:0000256" key="5">
    <source>
        <dbReference type="ARBA" id="ARBA00035648"/>
    </source>
</evidence>
<comment type="similarity">
    <text evidence="5">Belongs to the YicC/YloC family.</text>
</comment>
<evidence type="ECO:0000259" key="7">
    <source>
        <dbReference type="Pfam" id="PF03755"/>
    </source>
</evidence>
<evidence type="ECO:0000256" key="2">
    <source>
        <dbReference type="ARBA" id="ARBA00022722"/>
    </source>
</evidence>
<reference evidence="10" key="1">
    <citation type="submission" date="2016-10" db="EMBL/GenBank/DDBJ databases">
        <authorList>
            <person name="Varghese N."/>
            <person name="Submissions S."/>
        </authorList>
    </citation>
    <scope>NUCLEOTIDE SEQUENCE [LARGE SCALE GENOMIC DNA]</scope>
    <source>
        <strain evidence="10">CGMCC 1.10658</strain>
    </source>
</reference>
<accession>A0A1G9BKD7</accession>
<keyword evidence="6" id="KW-0175">Coiled coil</keyword>
<evidence type="ECO:0000313" key="9">
    <source>
        <dbReference type="EMBL" id="SDK39897.1"/>
    </source>
</evidence>
<feature type="domain" description="Endoribonuclease YicC-like C-terminal" evidence="8">
    <location>
        <begin position="176"/>
        <end position="292"/>
    </location>
</feature>
<dbReference type="InterPro" id="IPR013527">
    <property type="entry name" value="YicC-like_N"/>
</dbReference>
<dbReference type="GO" id="GO:0004521">
    <property type="term" value="F:RNA endonuclease activity"/>
    <property type="evidence" value="ECO:0007669"/>
    <property type="project" value="InterPro"/>
</dbReference>
<dbReference type="InterPro" id="IPR013551">
    <property type="entry name" value="YicC-like_C"/>
</dbReference>